<evidence type="ECO:0000313" key="3">
    <source>
        <dbReference type="Proteomes" id="UP000324222"/>
    </source>
</evidence>
<evidence type="ECO:0000313" key="2">
    <source>
        <dbReference type="EMBL" id="MPD01409.1"/>
    </source>
</evidence>
<feature type="compositionally biased region" description="Basic and acidic residues" evidence="1">
    <location>
        <begin position="49"/>
        <end position="65"/>
    </location>
</feature>
<evidence type="ECO:0000256" key="1">
    <source>
        <dbReference type="SAM" id="MobiDB-lite"/>
    </source>
</evidence>
<comment type="caution">
    <text evidence="2">The sequence shown here is derived from an EMBL/GenBank/DDBJ whole genome shotgun (WGS) entry which is preliminary data.</text>
</comment>
<name>A0A5B7K8L7_PORTR</name>
<organism evidence="2 3">
    <name type="scientific">Portunus trituberculatus</name>
    <name type="common">Swimming crab</name>
    <name type="synonym">Neptunus trituberculatus</name>
    <dbReference type="NCBI Taxonomy" id="210409"/>
    <lineage>
        <taxon>Eukaryota</taxon>
        <taxon>Metazoa</taxon>
        <taxon>Ecdysozoa</taxon>
        <taxon>Arthropoda</taxon>
        <taxon>Crustacea</taxon>
        <taxon>Multicrustacea</taxon>
        <taxon>Malacostraca</taxon>
        <taxon>Eumalacostraca</taxon>
        <taxon>Eucarida</taxon>
        <taxon>Decapoda</taxon>
        <taxon>Pleocyemata</taxon>
        <taxon>Brachyura</taxon>
        <taxon>Eubrachyura</taxon>
        <taxon>Portunoidea</taxon>
        <taxon>Portunidae</taxon>
        <taxon>Portuninae</taxon>
        <taxon>Portunus</taxon>
    </lineage>
</organism>
<sequence>MVTQPATCQGPHGTAAGGGCGAAQTAGGGAGPAPSRAPHPPAGAPAEDADTHGKAKKDAGRICGG</sequence>
<reference evidence="2 3" key="1">
    <citation type="submission" date="2019-05" db="EMBL/GenBank/DDBJ databases">
        <title>Another draft genome of Portunus trituberculatus and its Hox gene families provides insights of decapod evolution.</title>
        <authorList>
            <person name="Jeong J.-H."/>
            <person name="Song I."/>
            <person name="Kim S."/>
            <person name="Choi T."/>
            <person name="Kim D."/>
            <person name="Ryu S."/>
            <person name="Kim W."/>
        </authorList>
    </citation>
    <scope>NUCLEOTIDE SEQUENCE [LARGE SCALE GENOMIC DNA]</scope>
    <source>
        <tissue evidence="2">Muscle</tissue>
    </source>
</reference>
<proteinExistence type="predicted"/>
<feature type="compositionally biased region" description="Gly residues" evidence="1">
    <location>
        <begin position="15"/>
        <end position="31"/>
    </location>
</feature>
<gene>
    <name evidence="2" type="ORF">E2C01_096936</name>
</gene>
<dbReference type="Proteomes" id="UP000324222">
    <property type="component" value="Unassembled WGS sequence"/>
</dbReference>
<keyword evidence="3" id="KW-1185">Reference proteome</keyword>
<dbReference type="EMBL" id="VSRR010127036">
    <property type="protein sequence ID" value="MPD01409.1"/>
    <property type="molecule type" value="Genomic_DNA"/>
</dbReference>
<accession>A0A5B7K8L7</accession>
<dbReference type="AlphaFoldDB" id="A0A5B7K8L7"/>
<feature type="region of interest" description="Disordered" evidence="1">
    <location>
        <begin position="1"/>
        <end position="65"/>
    </location>
</feature>
<protein>
    <submittedName>
        <fullName evidence="2">Uncharacterized protein</fullName>
    </submittedName>
</protein>